<protein>
    <recommendedName>
        <fullName evidence="10">Major facilitator superfamily (MFS) profile domain-containing protein</fullName>
    </recommendedName>
</protein>
<feature type="transmembrane region" description="Helical" evidence="9">
    <location>
        <begin position="491"/>
        <end position="511"/>
    </location>
</feature>
<dbReference type="InterPro" id="IPR011701">
    <property type="entry name" value="MFS"/>
</dbReference>
<keyword evidence="7 9" id="KW-0472">Membrane</keyword>
<evidence type="ECO:0000256" key="7">
    <source>
        <dbReference type="ARBA" id="ARBA00023136"/>
    </source>
</evidence>
<feature type="transmembrane region" description="Helical" evidence="9">
    <location>
        <begin position="118"/>
        <end position="144"/>
    </location>
</feature>
<dbReference type="GO" id="GO:0022857">
    <property type="term" value="F:transmembrane transporter activity"/>
    <property type="evidence" value="ECO:0007669"/>
    <property type="project" value="InterPro"/>
</dbReference>
<feature type="compositionally biased region" description="Basic and acidic residues" evidence="8">
    <location>
        <begin position="569"/>
        <end position="592"/>
    </location>
</feature>
<comment type="caution">
    <text evidence="11">The sequence shown here is derived from an EMBL/GenBank/DDBJ whole genome shotgun (WGS) entry which is preliminary data.</text>
</comment>
<evidence type="ECO:0000256" key="1">
    <source>
        <dbReference type="ARBA" id="ARBA00004141"/>
    </source>
</evidence>
<feature type="domain" description="Major facilitator superfamily (MFS) profile" evidence="10">
    <location>
        <begin position="117"/>
        <end position="550"/>
    </location>
</feature>
<feature type="transmembrane region" description="Helical" evidence="9">
    <location>
        <begin position="523"/>
        <end position="547"/>
    </location>
</feature>
<feature type="transmembrane region" description="Helical" evidence="9">
    <location>
        <begin position="245"/>
        <end position="263"/>
    </location>
</feature>
<evidence type="ECO:0000259" key="10">
    <source>
        <dbReference type="PROSITE" id="PS50850"/>
    </source>
</evidence>
<proteinExistence type="inferred from homology"/>
<feature type="compositionally biased region" description="Polar residues" evidence="8">
    <location>
        <begin position="593"/>
        <end position="603"/>
    </location>
</feature>
<feature type="transmembrane region" description="Helical" evidence="9">
    <location>
        <begin position="351"/>
        <end position="371"/>
    </location>
</feature>
<feature type="transmembrane region" description="Helical" evidence="9">
    <location>
        <begin position="186"/>
        <end position="205"/>
    </location>
</feature>
<dbReference type="FunFam" id="1.20.1250.20:FF:000082">
    <property type="entry name" value="MFS multidrug transporter, putative"/>
    <property type="match status" value="1"/>
</dbReference>
<feature type="transmembrane region" description="Helical" evidence="9">
    <location>
        <begin position="458"/>
        <end position="484"/>
    </location>
</feature>
<reference evidence="11" key="1">
    <citation type="submission" date="2022-10" db="EMBL/GenBank/DDBJ databases">
        <title>Determination and structural analysis of whole genome sequence of Sarocladium strictum F4-1.</title>
        <authorList>
            <person name="Hu L."/>
            <person name="Jiang Y."/>
        </authorList>
    </citation>
    <scope>NUCLEOTIDE SEQUENCE</scope>
    <source>
        <strain evidence="11">F4-1</strain>
    </source>
</reference>
<dbReference type="InterPro" id="IPR020846">
    <property type="entry name" value="MFS_dom"/>
</dbReference>
<keyword evidence="4" id="KW-1003">Cell membrane</keyword>
<evidence type="ECO:0000313" key="12">
    <source>
        <dbReference type="Proteomes" id="UP001175261"/>
    </source>
</evidence>
<organism evidence="11 12">
    <name type="scientific">Sarocladium strictum</name>
    <name type="common">Black bundle disease fungus</name>
    <name type="synonym">Acremonium strictum</name>
    <dbReference type="NCBI Taxonomy" id="5046"/>
    <lineage>
        <taxon>Eukaryota</taxon>
        <taxon>Fungi</taxon>
        <taxon>Dikarya</taxon>
        <taxon>Ascomycota</taxon>
        <taxon>Pezizomycotina</taxon>
        <taxon>Sordariomycetes</taxon>
        <taxon>Hypocreomycetidae</taxon>
        <taxon>Hypocreales</taxon>
        <taxon>Sarocladiaceae</taxon>
        <taxon>Sarocladium</taxon>
    </lineage>
</organism>
<evidence type="ECO:0000256" key="5">
    <source>
        <dbReference type="ARBA" id="ARBA00022692"/>
    </source>
</evidence>
<gene>
    <name evidence="11" type="ORF">NLU13_3519</name>
</gene>
<evidence type="ECO:0000313" key="11">
    <source>
        <dbReference type="EMBL" id="KAK0389946.1"/>
    </source>
</evidence>
<dbReference type="GO" id="GO:0005886">
    <property type="term" value="C:plasma membrane"/>
    <property type="evidence" value="ECO:0007669"/>
    <property type="project" value="UniProtKB-SubCell"/>
</dbReference>
<comment type="similarity">
    <text evidence="3">Belongs to the major facilitator superfamily.</text>
</comment>
<dbReference type="PANTHER" id="PTHR23502:SF74">
    <property type="entry name" value="MAJOR FACILITATOR SUPERFAMILY (MFS) PROFILE DOMAIN-CONTAINING PROTEIN"/>
    <property type="match status" value="1"/>
</dbReference>
<keyword evidence="12" id="KW-1185">Reference proteome</keyword>
<evidence type="ECO:0000256" key="3">
    <source>
        <dbReference type="ARBA" id="ARBA00008335"/>
    </source>
</evidence>
<dbReference type="Pfam" id="PF07690">
    <property type="entry name" value="MFS_1"/>
    <property type="match status" value="1"/>
</dbReference>
<feature type="transmembrane region" description="Helical" evidence="9">
    <location>
        <begin position="275"/>
        <end position="295"/>
    </location>
</feature>
<keyword evidence="6 9" id="KW-1133">Transmembrane helix</keyword>
<feature type="transmembrane region" description="Helical" evidence="9">
    <location>
        <begin position="156"/>
        <end position="174"/>
    </location>
</feature>
<dbReference type="EMBL" id="JAPDFR010000002">
    <property type="protein sequence ID" value="KAK0389946.1"/>
    <property type="molecule type" value="Genomic_DNA"/>
</dbReference>
<feature type="transmembrane region" description="Helical" evidence="9">
    <location>
        <begin position="433"/>
        <end position="452"/>
    </location>
</feature>
<dbReference type="PANTHER" id="PTHR23502">
    <property type="entry name" value="MAJOR FACILITATOR SUPERFAMILY"/>
    <property type="match status" value="1"/>
</dbReference>
<evidence type="ECO:0000256" key="2">
    <source>
        <dbReference type="ARBA" id="ARBA00004236"/>
    </source>
</evidence>
<evidence type="ECO:0000256" key="6">
    <source>
        <dbReference type="ARBA" id="ARBA00022989"/>
    </source>
</evidence>
<keyword evidence="5 9" id="KW-0812">Transmembrane</keyword>
<name>A0AA39GMH3_SARSR</name>
<dbReference type="Gene3D" id="1.20.1250.20">
    <property type="entry name" value="MFS general substrate transporter like domains"/>
    <property type="match status" value="1"/>
</dbReference>
<evidence type="ECO:0000256" key="9">
    <source>
        <dbReference type="SAM" id="Phobius"/>
    </source>
</evidence>
<comment type="subcellular location">
    <subcellularLocation>
        <location evidence="2">Cell membrane</location>
    </subcellularLocation>
    <subcellularLocation>
        <location evidence="1">Membrane</location>
        <topology evidence="1">Multi-pass membrane protein</topology>
    </subcellularLocation>
</comment>
<sequence length="603" mass="66915">MLSFGDSSFCRLPPVFKAHHSAQHVVNTAASHGMPSNDHTLPYCGRRRSSHAHDQIHALEEIETGSQFDEEQGVTDRGIGALHHIRSRTRSRTNEVVIRWAPNDPENPYNWPNRRKTFVLVITAFLVVNSTMGSALPSMAIPYIARTYGVTSEQQLVLPISVYLIGYVFGPIIWGPLSEHLGRRLLTLLTFIAFSLFTMGCALTPSWAALMVLRLFCGVFASSPIAIVAGILADIYGDPLTRGRAFAIFMVTTVWGPLLAPILSGFAAPTIGWRWAFWIAFIYACSTLILTWFLPETYGPILLERRAKRLRKADPEANAHIVAPRELESTDLSQLLTVVLTRPIRMLCTELIVSTTCAYLALVYAVFYMSFQAFPIIFQQLYGLSPGVTGLAYLPIVGGAVISMPIFWYWDNIVANAKVRGATWVQREEYRRLPLACIGGPCFVISLFWLGFSARASVSFIAPMMAGIPFGMGFLLIFMALLNYLTDAYEVYAASANAAASTCRSLFAVVLPLATTRMFTNLGIAGACSLLGGLSAAMCIIPWLFIWKGPVIRSKSRFCIALKKKKAEAQRREEEENRRLQRIVQSDKDHTESPSQVPDDSKH</sequence>
<feature type="transmembrane region" description="Helical" evidence="9">
    <location>
        <begin position="391"/>
        <end position="410"/>
    </location>
</feature>
<accession>A0AA39GMH3</accession>
<dbReference type="SUPFAM" id="SSF103473">
    <property type="entry name" value="MFS general substrate transporter"/>
    <property type="match status" value="1"/>
</dbReference>
<evidence type="ECO:0000256" key="4">
    <source>
        <dbReference type="ARBA" id="ARBA00022475"/>
    </source>
</evidence>
<dbReference type="PROSITE" id="PS50850">
    <property type="entry name" value="MFS"/>
    <property type="match status" value="1"/>
</dbReference>
<feature type="region of interest" description="Disordered" evidence="8">
    <location>
        <begin position="569"/>
        <end position="603"/>
    </location>
</feature>
<dbReference type="AlphaFoldDB" id="A0AA39GMH3"/>
<dbReference type="Proteomes" id="UP001175261">
    <property type="component" value="Unassembled WGS sequence"/>
</dbReference>
<feature type="transmembrane region" description="Helical" evidence="9">
    <location>
        <begin position="211"/>
        <end position="233"/>
    </location>
</feature>
<evidence type="ECO:0000256" key="8">
    <source>
        <dbReference type="SAM" id="MobiDB-lite"/>
    </source>
</evidence>
<dbReference type="InterPro" id="IPR036259">
    <property type="entry name" value="MFS_trans_sf"/>
</dbReference>